<proteinExistence type="predicted"/>
<comment type="caution">
    <text evidence="1">The sequence shown here is derived from an EMBL/GenBank/DDBJ whole genome shotgun (WGS) entry which is preliminary data.</text>
</comment>
<dbReference type="RefSeq" id="WP_147927270.1">
    <property type="nucleotide sequence ID" value="NZ_VKAC01000009.1"/>
</dbReference>
<sequence>MHTSHPEHVLSLHHQRGAELRSRACWSRLAASQRDAARAARLEARAQRLVERAARRAMTRPAPVA</sequence>
<dbReference type="Proteomes" id="UP000321234">
    <property type="component" value="Unassembled WGS sequence"/>
</dbReference>
<keyword evidence="2" id="KW-1185">Reference proteome</keyword>
<dbReference type="AlphaFoldDB" id="A0A5C8ZCT3"/>
<protein>
    <submittedName>
        <fullName evidence="1">Uncharacterized protein</fullName>
    </submittedName>
</protein>
<accession>A0A5C8ZCT3</accession>
<evidence type="ECO:0000313" key="1">
    <source>
        <dbReference type="EMBL" id="TXR55264.1"/>
    </source>
</evidence>
<name>A0A5C8ZCT3_9ACTN</name>
<dbReference type="EMBL" id="VKAC01000009">
    <property type="protein sequence ID" value="TXR55264.1"/>
    <property type="molecule type" value="Genomic_DNA"/>
</dbReference>
<gene>
    <name evidence="1" type="ORF">FMM08_15425</name>
</gene>
<organism evidence="1 2">
    <name type="scientific">Quadrisphaera setariae</name>
    <dbReference type="NCBI Taxonomy" id="2593304"/>
    <lineage>
        <taxon>Bacteria</taxon>
        <taxon>Bacillati</taxon>
        <taxon>Actinomycetota</taxon>
        <taxon>Actinomycetes</taxon>
        <taxon>Kineosporiales</taxon>
        <taxon>Kineosporiaceae</taxon>
        <taxon>Quadrisphaera</taxon>
    </lineage>
</organism>
<reference evidence="1 2" key="1">
    <citation type="submission" date="2019-07" db="EMBL/GenBank/DDBJ databases">
        <title>Quadrisphaera sp. strain DD2A genome sequencing and assembly.</title>
        <authorList>
            <person name="Kim I."/>
        </authorList>
    </citation>
    <scope>NUCLEOTIDE SEQUENCE [LARGE SCALE GENOMIC DNA]</scope>
    <source>
        <strain evidence="1 2">DD2A</strain>
    </source>
</reference>
<evidence type="ECO:0000313" key="2">
    <source>
        <dbReference type="Proteomes" id="UP000321234"/>
    </source>
</evidence>